<dbReference type="InterPro" id="IPR014061">
    <property type="entry name" value="BrxL-like"/>
</dbReference>
<sequence length="67" mass="7690">YHANHFTNGYGFITDYFSEVMRELRKISYGDAISKFFKLGHQLAKRDSDGVVKTASGMLKLIFPNEQ</sequence>
<reference evidence="1" key="1">
    <citation type="submission" date="2013-12" db="EMBL/GenBank/DDBJ databases">
        <title>A Varibaculum cambriense genome reconstructed from a premature infant gut community with otherwise low bacterial novelty that shifts toward anaerobic metabolism during the third week of life.</title>
        <authorList>
            <person name="Brown C.T."/>
            <person name="Sharon I."/>
            <person name="Thomas B.C."/>
            <person name="Castelle C.J."/>
            <person name="Morowitz M.J."/>
            <person name="Banfield J.F."/>
        </authorList>
    </citation>
    <scope>NUCLEOTIDE SEQUENCE</scope>
</reference>
<dbReference type="AlphaFoldDB" id="W1Y321"/>
<gene>
    <name evidence="1" type="ORF">Q604_UNBC08965G0001</name>
</gene>
<name>W1Y321_9ZZZZ</name>
<protein>
    <submittedName>
        <fullName evidence="1">Uncharacterized protein</fullName>
    </submittedName>
</protein>
<organism evidence="1">
    <name type="scientific">human gut metagenome</name>
    <dbReference type="NCBI Taxonomy" id="408170"/>
    <lineage>
        <taxon>unclassified sequences</taxon>
        <taxon>metagenomes</taxon>
        <taxon>organismal metagenomes</taxon>
    </lineage>
</organism>
<dbReference type="Pfam" id="PF13337">
    <property type="entry name" value="BrxL_ATPase"/>
    <property type="match status" value="1"/>
</dbReference>
<feature type="non-terminal residue" evidence="1">
    <location>
        <position position="67"/>
    </location>
</feature>
<feature type="non-terminal residue" evidence="1">
    <location>
        <position position="1"/>
    </location>
</feature>
<accession>W1Y321</accession>
<dbReference type="EMBL" id="AZMM01008965">
    <property type="protein sequence ID" value="ETJ36781.1"/>
    <property type="molecule type" value="Genomic_DNA"/>
</dbReference>
<evidence type="ECO:0000313" key="1">
    <source>
        <dbReference type="EMBL" id="ETJ36781.1"/>
    </source>
</evidence>
<proteinExistence type="predicted"/>
<comment type="caution">
    <text evidence="1">The sequence shown here is derived from an EMBL/GenBank/DDBJ whole genome shotgun (WGS) entry which is preliminary data.</text>
</comment>